<dbReference type="EMBL" id="DSEC01000239">
    <property type="protein sequence ID" value="HER43478.1"/>
    <property type="molecule type" value="Genomic_DNA"/>
</dbReference>
<dbReference type="SUPFAM" id="SSF81301">
    <property type="entry name" value="Nucleotidyltransferase"/>
    <property type="match status" value="1"/>
</dbReference>
<dbReference type="Gene3D" id="3.30.460.10">
    <property type="entry name" value="Beta Polymerase, domain 2"/>
    <property type="match status" value="1"/>
</dbReference>
<name>A0A7V2AUG8_UNCEI</name>
<sequence>MSVNGIDGSGPCGSRGSFRLERHPFIERYIETCAEHLAETIGSHEIDDIILCGSFALGEGGISFDSTPALLLSDIDILVVLRRFDTLKRLLPERYELGRSCEALTDDLRFSGRVDVGLMLPEDLERMPPRPGVFDLKRHGRTICGSGRALDLVPEYPADRVGGREAVILLENRIVPLLGRFGDIAAATKGFPYEFLYEIARVYTDIATAFLSISGLYVSGYANRSRLFAEAVEEGRILLPVPEGTASLVAGWTEYKLRPSRARLERDADPEYLGRLWDEASRCIISCWAACESFLQGKGPGSESVQRLLEAREPADGVRTNLRAWRAFIAGTPIGSRLARLLGGGAILFRNDPSSLIRTAALELMNRYVEGRTQNGAKGVSGLTGGGRRTWEEAALEVFELWNETVFGRRNG</sequence>
<reference evidence="1" key="1">
    <citation type="journal article" date="2020" name="mSystems">
        <title>Genome- and Community-Level Interaction Insights into Carbon Utilization and Element Cycling Functions of Hydrothermarchaeota in Hydrothermal Sediment.</title>
        <authorList>
            <person name="Zhou Z."/>
            <person name="Liu Y."/>
            <person name="Xu W."/>
            <person name="Pan J."/>
            <person name="Luo Z.H."/>
            <person name="Li M."/>
        </authorList>
    </citation>
    <scope>NUCLEOTIDE SEQUENCE [LARGE SCALE GENOMIC DNA]</scope>
    <source>
        <strain evidence="1">SpSt-1233</strain>
    </source>
</reference>
<proteinExistence type="predicted"/>
<organism evidence="1">
    <name type="scientific">Eiseniibacteriota bacterium</name>
    <dbReference type="NCBI Taxonomy" id="2212470"/>
    <lineage>
        <taxon>Bacteria</taxon>
        <taxon>Candidatus Eiseniibacteriota</taxon>
    </lineage>
</organism>
<dbReference type="Proteomes" id="UP000886069">
    <property type="component" value="Unassembled WGS sequence"/>
</dbReference>
<dbReference type="AlphaFoldDB" id="A0A7V2AUG8"/>
<comment type="caution">
    <text evidence="1">The sequence shown here is derived from an EMBL/GenBank/DDBJ whole genome shotgun (WGS) entry which is preliminary data.</text>
</comment>
<accession>A0A7V2AUG8</accession>
<protein>
    <submittedName>
        <fullName evidence="1">Nucleotidyltransferase domain-containing protein</fullName>
    </submittedName>
</protein>
<dbReference type="InterPro" id="IPR043519">
    <property type="entry name" value="NT_sf"/>
</dbReference>
<evidence type="ECO:0000313" key="1">
    <source>
        <dbReference type="EMBL" id="HER43478.1"/>
    </source>
</evidence>
<gene>
    <name evidence="1" type="ORF">ENO08_03365</name>
</gene>
<dbReference type="CDD" id="cd05403">
    <property type="entry name" value="NT_KNTase_like"/>
    <property type="match status" value="1"/>
</dbReference>